<accession>A0A8B8NC38</accession>
<feature type="transmembrane region" description="Helical" evidence="8">
    <location>
        <begin position="490"/>
        <end position="510"/>
    </location>
</feature>
<organism evidence="10 11">
    <name type="scientific">Rhodamnia argentea</name>
    <dbReference type="NCBI Taxonomy" id="178133"/>
    <lineage>
        <taxon>Eukaryota</taxon>
        <taxon>Viridiplantae</taxon>
        <taxon>Streptophyta</taxon>
        <taxon>Embryophyta</taxon>
        <taxon>Tracheophyta</taxon>
        <taxon>Spermatophyta</taxon>
        <taxon>Magnoliopsida</taxon>
        <taxon>eudicotyledons</taxon>
        <taxon>Gunneridae</taxon>
        <taxon>Pentapetalae</taxon>
        <taxon>rosids</taxon>
        <taxon>malvids</taxon>
        <taxon>Myrtales</taxon>
        <taxon>Myrtaceae</taxon>
        <taxon>Myrtoideae</taxon>
        <taxon>Myrteae</taxon>
        <taxon>Australasian group</taxon>
        <taxon>Rhodamnia</taxon>
    </lineage>
</organism>
<evidence type="ECO:0000256" key="5">
    <source>
        <dbReference type="ARBA" id="ARBA00023043"/>
    </source>
</evidence>
<feature type="region of interest" description="Disordered" evidence="7">
    <location>
        <begin position="1"/>
        <end position="65"/>
    </location>
</feature>
<dbReference type="SUPFAM" id="SSF48403">
    <property type="entry name" value="Ankyrin repeat"/>
    <property type="match status" value="2"/>
</dbReference>
<dbReference type="InterPro" id="IPR026961">
    <property type="entry name" value="PGG_dom"/>
</dbReference>
<evidence type="ECO:0000313" key="11">
    <source>
        <dbReference type="RefSeq" id="XP_030520010.2"/>
    </source>
</evidence>
<dbReference type="Pfam" id="PF12796">
    <property type="entry name" value="Ank_2"/>
    <property type="match status" value="3"/>
</dbReference>
<dbReference type="PANTHER" id="PTHR24186">
    <property type="entry name" value="PROTEIN PHOSPHATASE 1 REGULATORY SUBUNIT"/>
    <property type="match status" value="1"/>
</dbReference>
<feature type="compositionally biased region" description="Basic and acidic residues" evidence="7">
    <location>
        <begin position="1"/>
        <end position="19"/>
    </location>
</feature>
<dbReference type="Gene3D" id="1.25.40.20">
    <property type="entry name" value="Ankyrin repeat-containing domain"/>
    <property type="match status" value="2"/>
</dbReference>
<feature type="domain" description="PGG" evidence="9">
    <location>
        <begin position="481"/>
        <end position="588"/>
    </location>
</feature>
<keyword evidence="3" id="KW-0677">Repeat</keyword>
<evidence type="ECO:0000256" key="3">
    <source>
        <dbReference type="ARBA" id="ARBA00022737"/>
    </source>
</evidence>
<dbReference type="GeneID" id="115733498"/>
<keyword evidence="5" id="KW-0040">ANK repeat</keyword>
<proteinExistence type="predicted"/>
<dbReference type="GO" id="GO:0005886">
    <property type="term" value="C:plasma membrane"/>
    <property type="evidence" value="ECO:0007669"/>
    <property type="project" value="TreeGrafter"/>
</dbReference>
<dbReference type="Pfam" id="PF13962">
    <property type="entry name" value="PGG"/>
    <property type="match status" value="1"/>
</dbReference>
<evidence type="ECO:0000313" key="10">
    <source>
        <dbReference type="Proteomes" id="UP000827889"/>
    </source>
</evidence>
<keyword evidence="6 8" id="KW-0472">Membrane</keyword>
<evidence type="ECO:0000256" key="8">
    <source>
        <dbReference type="SAM" id="Phobius"/>
    </source>
</evidence>
<protein>
    <submittedName>
        <fullName evidence="11">Protein ACCELERATED CELL DEATH 6-like</fullName>
    </submittedName>
</protein>
<evidence type="ECO:0000256" key="4">
    <source>
        <dbReference type="ARBA" id="ARBA00022989"/>
    </source>
</evidence>
<comment type="subcellular location">
    <subcellularLocation>
        <location evidence="1">Membrane</location>
        <topology evidence="1">Multi-pass membrane protein</topology>
    </subcellularLocation>
</comment>
<evidence type="ECO:0000256" key="6">
    <source>
        <dbReference type="ARBA" id="ARBA00023136"/>
    </source>
</evidence>
<dbReference type="PANTHER" id="PTHR24186:SF46">
    <property type="entry name" value="PROTEIN ACCELERATED CELL DEATH 6-LIKE"/>
    <property type="match status" value="1"/>
</dbReference>
<dbReference type="AlphaFoldDB" id="A0A8B8NC38"/>
<feature type="transmembrane region" description="Helical" evidence="8">
    <location>
        <begin position="594"/>
        <end position="618"/>
    </location>
</feature>
<keyword evidence="4 8" id="KW-1133">Transmembrane helix</keyword>
<dbReference type="SMART" id="SM00248">
    <property type="entry name" value="ANK"/>
    <property type="match status" value="9"/>
</dbReference>
<dbReference type="Proteomes" id="UP000827889">
    <property type="component" value="Chromosome 3"/>
</dbReference>
<evidence type="ECO:0000256" key="7">
    <source>
        <dbReference type="SAM" id="MobiDB-lite"/>
    </source>
</evidence>
<evidence type="ECO:0000256" key="1">
    <source>
        <dbReference type="ARBA" id="ARBA00004141"/>
    </source>
</evidence>
<feature type="transmembrane region" description="Helical" evidence="8">
    <location>
        <begin position="530"/>
        <end position="551"/>
    </location>
</feature>
<feature type="transmembrane region" description="Helical" evidence="8">
    <location>
        <begin position="571"/>
        <end position="588"/>
    </location>
</feature>
<dbReference type="KEGG" id="rarg:115733498"/>
<name>A0A8B8NC38_9MYRT</name>
<evidence type="ECO:0000256" key="2">
    <source>
        <dbReference type="ARBA" id="ARBA00022692"/>
    </source>
</evidence>
<keyword evidence="2 8" id="KW-0812">Transmembrane</keyword>
<reference evidence="11" key="1">
    <citation type="submission" date="2025-08" db="UniProtKB">
        <authorList>
            <consortium name="RefSeq"/>
        </authorList>
    </citation>
    <scope>IDENTIFICATION</scope>
    <source>
        <tissue evidence="11">Leaf</tissue>
    </source>
</reference>
<dbReference type="InterPro" id="IPR002110">
    <property type="entry name" value="Ankyrin_rpt"/>
</dbReference>
<gene>
    <name evidence="11" type="primary">LOC115733498</name>
</gene>
<dbReference type="RefSeq" id="XP_030520010.2">
    <property type="nucleotide sequence ID" value="XM_030664150.2"/>
</dbReference>
<dbReference type="InterPro" id="IPR036770">
    <property type="entry name" value="Ankyrin_rpt-contain_sf"/>
</dbReference>
<evidence type="ECO:0000259" key="9">
    <source>
        <dbReference type="Pfam" id="PF13962"/>
    </source>
</evidence>
<sequence>MDVKPSIDGEMWKQRRQRLEALIGTNPSEREQEPAQSDTDPSERDQEPAQSDTDPSKREQDPAQSDKFMDPLLYFAAKDGDVDRFIRALEDYCAKEGVSLPIVLGLTSPSGNTLLHAAAESDDIVRAIIDFVPEHLISAANFRDETPVIIAARAGKTNAVELLLPQGNPTYGDQNRNTALGEAVRNRHYEVIRLLVREKPSLLYWGNQESKSPWCLAVETGDVEVLKCLLDAPNGGEDEAQMDVHAFGMSPVHLAIMYQNKDMLTEMWEKKPWLFELRDADYRLPLHFAAYTNYLDGVQFMIEKSPKSVLKGGSVNAYLPIHVACLKDHVRIVVELLRQWPDPAEFISSEGENILHVSARYGSISTVKYILKDPKFGHLVNARDSDMNTPLHLAALHWQASVLLLLARDRRVDLKLVNENNMTALDVVEQDMKGMDAPLRKRLTRIILVSAGTPRSGELAICNPTGQSKGKELGPPELDRLKGEVNTRMVVAALVAAMTFASGFSVPGGYNGSEPGAGIAMLLHKAMYNVFVISNSIAMYSSIIALVILLWTQINDPHAVRNALSKARLPLLVTLAAMPLAFMAGVYVTVTKLAWLAIVVLVMGSVSLFIILSFYLLLYVPLGYTHPLVCRLTDLIIVVGISMSGSVTAGNGTAEHAANPFDGADDDVLSAH</sequence>
<keyword evidence="10" id="KW-1185">Reference proteome</keyword>